<dbReference type="PANTHER" id="PTHR48099">
    <property type="entry name" value="C-1-TETRAHYDROFOLATE SYNTHASE, CYTOPLASMIC-RELATED"/>
    <property type="match status" value="1"/>
</dbReference>
<dbReference type="Gene3D" id="3.40.50.10860">
    <property type="entry name" value="Leucine Dehydrogenase, chain A, domain 1"/>
    <property type="match status" value="1"/>
</dbReference>
<dbReference type="EMBL" id="CAUYUJ010016619">
    <property type="protein sequence ID" value="CAK0867216.1"/>
    <property type="molecule type" value="Genomic_DNA"/>
</dbReference>
<dbReference type="Pfam" id="PF02882">
    <property type="entry name" value="THF_DHG_CYH_C"/>
    <property type="match status" value="1"/>
</dbReference>
<comment type="caution">
    <text evidence="3">The sequence shown here is derived from an EMBL/GenBank/DDBJ whole genome shotgun (WGS) entry which is preliminary data.</text>
</comment>
<accession>A0ABN9V5V2</accession>
<proteinExistence type="predicted"/>
<feature type="domain" description="Tetrahydrofolate dehydrogenase/cyclohydrolase NAD(P)-binding" evidence="2">
    <location>
        <begin position="505"/>
        <end position="583"/>
    </location>
</feature>
<keyword evidence="4" id="KW-1185">Reference proteome</keyword>
<reference evidence="3" key="1">
    <citation type="submission" date="2023-10" db="EMBL/GenBank/DDBJ databases">
        <authorList>
            <person name="Chen Y."/>
            <person name="Shah S."/>
            <person name="Dougan E. K."/>
            <person name="Thang M."/>
            <person name="Chan C."/>
        </authorList>
    </citation>
    <scope>NUCLEOTIDE SEQUENCE [LARGE SCALE GENOMIC DNA]</scope>
</reference>
<dbReference type="SUPFAM" id="SSF51735">
    <property type="entry name" value="NAD(P)-binding Rossmann-fold domains"/>
    <property type="match status" value="1"/>
</dbReference>
<organism evidence="3 4">
    <name type="scientific">Prorocentrum cordatum</name>
    <dbReference type="NCBI Taxonomy" id="2364126"/>
    <lineage>
        <taxon>Eukaryota</taxon>
        <taxon>Sar</taxon>
        <taxon>Alveolata</taxon>
        <taxon>Dinophyceae</taxon>
        <taxon>Prorocentrales</taxon>
        <taxon>Prorocentraceae</taxon>
        <taxon>Prorocentrum</taxon>
    </lineage>
</organism>
<protein>
    <recommendedName>
        <fullName evidence="1">methenyltetrahydrofolate cyclohydrolase</fullName>
        <ecNumber evidence="1">3.5.4.9</ecNumber>
    </recommendedName>
</protein>
<evidence type="ECO:0000313" key="3">
    <source>
        <dbReference type="EMBL" id="CAK0867216.1"/>
    </source>
</evidence>
<dbReference type="InterPro" id="IPR036291">
    <property type="entry name" value="NAD(P)-bd_dom_sf"/>
</dbReference>
<dbReference type="PANTHER" id="PTHR48099:SF5">
    <property type="entry name" value="C-1-TETRAHYDROFOLATE SYNTHASE, CYTOPLASMIC"/>
    <property type="match status" value="1"/>
</dbReference>
<gene>
    <name evidence="3" type="ORF">PCOR1329_LOCUS54211</name>
</gene>
<dbReference type="Proteomes" id="UP001189429">
    <property type="component" value="Unassembled WGS sequence"/>
</dbReference>
<evidence type="ECO:0000259" key="2">
    <source>
        <dbReference type="Pfam" id="PF02882"/>
    </source>
</evidence>
<dbReference type="InterPro" id="IPR020631">
    <property type="entry name" value="THF_DH/CycHdrlase_NAD-bd_dom"/>
</dbReference>
<evidence type="ECO:0000256" key="1">
    <source>
        <dbReference type="ARBA" id="ARBA00012776"/>
    </source>
</evidence>
<dbReference type="EC" id="3.5.4.9" evidence="1"/>
<evidence type="ECO:0000313" key="4">
    <source>
        <dbReference type="Proteomes" id="UP001189429"/>
    </source>
</evidence>
<dbReference type="Gene3D" id="3.40.190.10">
    <property type="entry name" value="Periplasmic binding protein-like II"/>
    <property type="match status" value="2"/>
</dbReference>
<sequence>MSTVEEPPRVAVALQLDYFMSAQFAGVAVALRRGMYEAAQLDVTILPECPPGAEPQRVMAAQAAQPDALCVGSVEQNVLAPWAAAAPPPGGGVVAVGAMFGRSPLCLAALPAAAVPCGSAEAVTGSARGTSAPRVGAHEDTTELLRRLLPHATVVDVPRVSKLGMLRSGELDAVQIYDCMEAITLQRELDHEATGASLRVTSFDALRDGGDDGGGDVALGYAQTLFAPAAVLREGDARRGAMLRFMCATFDGWRLAIADPASAAIDVLALQPVGIDHFESSADFVTEAVRRCCGYVKRTSAGDMLGVIDPATWDRANVWLLGSAAVEQARAPILEPTLWAPDARLMLGSRLAPQLLAQARALATRAAARLGRRPRLCVVTVGPAPLGAGHPDAARRLEALGIPDASWFDKPAAGAAVGIDVEELRVPAEGATTAQLVAVVREACERADGIQIMWPLPAQVSAAAVYAAVPEELDADGCRWLSQMELAGGQSAVLSGQRELLRSAPVTAAAVIRLLDHYEEPIAGRRALVVGRSRLCGAPLAFMLGARGALVTTAHSRADAADLRAACLEAAIVVPCVGRPGLIVRCSFGGPSWSPPADVFDSGSSLV</sequence>
<dbReference type="Gene3D" id="3.40.50.720">
    <property type="entry name" value="NAD(P)-binding Rossmann-like Domain"/>
    <property type="match status" value="1"/>
</dbReference>
<name>A0ABN9V5V2_9DINO</name>